<feature type="region of interest" description="Disordered" evidence="1">
    <location>
        <begin position="1"/>
        <end position="25"/>
    </location>
</feature>
<evidence type="ECO:0000256" key="1">
    <source>
        <dbReference type="SAM" id="MobiDB-lite"/>
    </source>
</evidence>
<dbReference type="Proteomes" id="UP000051295">
    <property type="component" value="Unassembled WGS sequence"/>
</dbReference>
<organism evidence="2 3">
    <name type="scientific">Roseovarius atlanticus</name>
    <dbReference type="NCBI Taxonomy" id="1641875"/>
    <lineage>
        <taxon>Bacteria</taxon>
        <taxon>Pseudomonadati</taxon>
        <taxon>Pseudomonadota</taxon>
        <taxon>Alphaproteobacteria</taxon>
        <taxon>Rhodobacterales</taxon>
        <taxon>Roseobacteraceae</taxon>
        <taxon>Roseovarius</taxon>
    </lineage>
</organism>
<proteinExistence type="predicted"/>
<dbReference type="EMBL" id="LAXJ01000007">
    <property type="protein sequence ID" value="KRS13156.1"/>
    <property type="molecule type" value="Genomic_DNA"/>
</dbReference>
<comment type="caution">
    <text evidence="2">The sequence shown here is derived from an EMBL/GenBank/DDBJ whole genome shotgun (WGS) entry which is preliminary data.</text>
</comment>
<reference evidence="2 3" key="1">
    <citation type="submission" date="2015-04" db="EMBL/GenBank/DDBJ databases">
        <title>The draft genome sequence of Roseovarius sp.R12b.</title>
        <authorList>
            <person name="Li G."/>
            <person name="Lai Q."/>
            <person name="Shao Z."/>
            <person name="Yan P."/>
        </authorList>
    </citation>
    <scope>NUCLEOTIDE SEQUENCE [LARGE SCALE GENOMIC DNA]</scope>
    <source>
        <strain evidence="2 3">R12B</strain>
    </source>
</reference>
<keyword evidence="3" id="KW-1185">Reference proteome</keyword>
<name>A0A0T5NW65_9RHOB</name>
<dbReference type="PATRIC" id="fig|1641875.4.peg.4079"/>
<sequence>MTFAASDEANKVKTENEASVTEQVGDTVYAIGESTTDTAQAGFDAMGGVAEDAYDAASDVTAELDAALTGDAKVYTTDGELIGTYNDADSQGNIAVVDLDGEMEGADNRAVERAGIPLNALMVGDDGVTVNMTKAQFETALKANARTSSGG</sequence>
<accession>A0A0T5NW65</accession>
<dbReference type="AlphaFoldDB" id="A0A0T5NW65"/>
<protein>
    <submittedName>
        <fullName evidence="2">Uncharacterized protein</fullName>
    </submittedName>
</protein>
<evidence type="ECO:0000313" key="2">
    <source>
        <dbReference type="EMBL" id="KRS13156.1"/>
    </source>
</evidence>
<evidence type="ECO:0000313" key="3">
    <source>
        <dbReference type="Proteomes" id="UP000051295"/>
    </source>
</evidence>
<gene>
    <name evidence="2" type="ORF">XM53_08395</name>
</gene>